<evidence type="ECO:0000256" key="4">
    <source>
        <dbReference type="ARBA" id="ARBA00023253"/>
    </source>
</evidence>
<dbReference type="Pfam" id="PF10250">
    <property type="entry name" value="O-FucT"/>
    <property type="match status" value="1"/>
</dbReference>
<feature type="non-terminal residue" evidence="7">
    <location>
        <position position="142"/>
    </location>
</feature>
<dbReference type="PANTHER" id="PTHR31933">
    <property type="entry name" value="O-FUCOSYLTRANSFERASE 2-RELATED"/>
    <property type="match status" value="1"/>
</dbReference>
<dbReference type="PANTHER" id="PTHR31933:SF1">
    <property type="entry name" value="PROTEIN PECTIC ARABINOGALACTAN SYNTHESIS-RELATED"/>
    <property type="match status" value="1"/>
</dbReference>
<gene>
    <name evidence="7" type="ORF">KI387_028241</name>
</gene>
<dbReference type="AlphaFoldDB" id="A0AA38L548"/>
<evidence type="ECO:0000313" key="8">
    <source>
        <dbReference type="Proteomes" id="UP000824469"/>
    </source>
</evidence>
<dbReference type="InterPro" id="IPR019378">
    <property type="entry name" value="GDP-Fuc_O-FucTrfase"/>
</dbReference>
<dbReference type="GO" id="GO:0016757">
    <property type="term" value="F:glycosyltransferase activity"/>
    <property type="evidence" value="ECO:0007669"/>
    <property type="project" value="UniProtKB-KW"/>
</dbReference>
<comment type="caution">
    <text evidence="7">The sequence shown here is derived from an EMBL/GenBank/DDBJ whole genome shotgun (WGS) entry which is preliminary data.</text>
</comment>
<dbReference type="InterPro" id="IPR052272">
    <property type="entry name" value="GT106_glycosyltransferase"/>
</dbReference>
<keyword evidence="4" id="KW-0294">Fucose metabolism</keyword>
<evidence type="ECO:0000313" key="7">
    <source>
        <dbReference type="EMBL" id="KAH9313206.1"/>
    </source>
</evidence>
<keyword evidence="2" id="KW-0328">Glycosyltransferase</keyword>
<sequence length="142" mass="16398">NPPYLCSKDGIFLRCPQVKESRSLWENPYSATTSWKPCAERNEKNFAHVPSENDTNGYILIHAEGGLNQQRIAICNAVAVAKILNATLILPILKQDQIWKDQTKFEDVFDVNHFIEYLKYDVLIVRDIPAWFPEKEELFTSI</sequence>
<evidence type="ECO:0000256" key="2">
    <source>
        <dbReference type="ARBA" id="ARBA00022676"/>
    </source>
</evidence>
<proteinExistence type="inferred from homology"/>
<feature type="non-terminal residue" evidence="7">
    <location>
        <position position="1"/>
    </location>
</feature>
<organism evidence="7 8">
    <name type="scientific">Taxus chinensis</name>
    <name type="common">Chinese yew</name>
    <name type="synonym">Taxus wallichiana var. chinensis</name>
    <dbReference type="NCBI Taxonomy" id="29808"/>
    <lineage>
        <taxon>Eukaryota</taxon>
        <taxon>Viridiplantae</taxon>
        <taxon>Streptophyta</taxon>
        <taxon>Embryophyta</taxon>
        <taxon>Tracheophyta</taxon>
        <taxon>Spermatophyta</taxon>
        <taxon>Pinopsida</taxon>
        <taxon>Pinidae</taxon>
        <taxon>Conifers II</taxon>
        <taxon>Cupressales</taxon>
        <taxon>Taxaceae</taxon>
        <taxon>Taxus</taxon>
    </lineage>
</organism>
<reference evidence="7 8" key="1">
    <citation type="journal article" date="2021" name="Nat. Plants">
        <title>The Taxus genome provides insights into paclitaxel biosynthesis.</title>
        <authorList>
            <person name="Xiong X."/>
            <person name="Gou J."/>
            <person name="Liao Q."/>
            <person name="Li Y."/>
            <person name="Zhou Q."/>
            <person name="Bi G."/>
            <person name="Li C."/>
            <person name="Du R."/>
            <person name="Wang X."/>
            <person name="Sun T."/>
            <person name="Guo L."/>
            <person name="Liang H."/>
            <person name="Lu P."/>
            <person name="Wu Y."/>
            <person name="Zhang Z."/>
            <person name="Ro D.K."/>
            <person name="Shang Y."/>
            <person name="Huang S."/>
            <person name="Yan J."/>
        </authorList>
    </citation>
    <scope>NUCLEOTIDE SEQUENCE [LARGE SCALE GENOMIC DNA]</scope>
    <source>
        <strain evidence="7">Ta-2019</strain>
    </source>
</reference>
<comment type="similarity">
    <text evidence="1">Belongs to the glycosyltransferase GT106 family.</text>
</comment>
<dbReference type="Proteomes" id="UP000824469">
    <property type="component" value="Unassembled WGS sequence"/>
</dbReference>
<dbReference type="Gene3D" id="3.40.50.11340">
    <property type="match status" value="1"/>
</dbReference>
<protein>
    <recommendedName>
        <fullName evidence="6">O-fucosyltransferase family protein</fullName>
    </recommendedName>
</protein>
<evidence type="ECO:0000256" key="5">
    <source>
        <dbReference type="ARBA" id="ARBA00023277"/>
    </source>
</evidence>
<evidence type="ECO:0000256" key="6">
    <source>
        <dbReference type="ARBA" id="ARBA00030350"/>
    </source>
</evidence>
<evidence type="ECO:0000256" key="1">
    <source>
        <dbReference type="ARBA" id="ARBA00007737"/>
    </source>
</evidence>
<keyword evidence="3" id="KW-0808">Transferase</keyword>
<dbReference type="GO" id="GO:0006004">
    <property type="term" value="P:fucose metabolic process"/>
    <property type="evidence" value="ECO:0007669"/>
    <property type="project" value="UniProtKB-KW"/>
</dbReference>
<name>A0AA38L548_TAXCH</name>
<accession>A0AA38L548</accession>
<evidence type="ECO:0000256" key="3">
    <source>
        <dbReference type="ARBA" id="ARBA00022679"/>
    </source>
</evidence>
<dbReference type="OMA" id="VNHFIEY"/>
<dbReference type="EMBL" id="JAHRHJ020000006">
    <property type="protein sequence ID" value="KAH9313206.1"/>
    <property type="molecule type" value="Genomic_DNA"/>
</dbReference>
<keyword evidence="5" id="KW-0119">Carbohydrate metabolism</keyword>
<keyword evidence="8" id="KW-1185">Reference proteome</keyword>